<dbReference type="GO" id="GO:0006508">
    <property type="term" value="P:proteolysis"/>
    <property type="evidence" value="ECO:0007669"/>
    <property type="project" value="UniProtKB-KW"/>
</dbReference>
<keyword evidence="6" id="KW-1185">Reference proteome</keyword>
<name>A0A0B1RWB1_OESDE</name>
<keyword evidence="1" id="KW-0645">Protease</keyword>
<dbReference type="AlphaFoldDB" id="A0A0B1RWB1"/>
<dbReference type="SUPFAM" id="SSF54001">
    <property type="entry name" value="Cysteine proteinases"/>
    <property type="match status" value="1"/>
</dbReference>
<dbReference type="GO" id="GO:0008234">
    <property type="term" value="F:cysteine-type peptidase activity"/>
    <property type="evidence" value="ECO:0007669"/>
    <property type="project" value="UniProtKB-KW"/>
</dbReference>
<evidence type="ECO:0000256" key="2">
    <source>
        <dbReference type="ARBA" id="ARBA00022801"/>
    </source>
</evidence>
<accession>A0A0B1RWB1</accession>
<evidence type="ECO:0000259" key="4">
    <source>
        <dbReference type="Pfam" id="PF00112"/>
    </source>
</evidence>
<dbReference type="PROSITE" id="PS00139">
    <property type="entry name" value="THIOL_PROTEASE_CYS"/>
    <property type="match status" value="1"/>
</dbReference>
<proteinExistence type="predicted"/>
<dbReference type="InterPro" id="IPR038765">
    <property type="entry name" value="Papain-like_cys_pep_sf"/>
</dbReference>
<keyword evidence="2" id="KW-0378">Hydrolase</keyword>
<dbReference type="EMBL" id="KN611234">
    <property type="protein sequence ID" value="KHJ76964.1"/>
    <property type="molecule type" value="Genomic_DNA"/>
</dbReference>
<dbReference type="Gene3D" id="1.20.5.170">
    <property type="match status" value="1"/>
</dbReference>
<protein>
    <recommendedName>
        <fullName evidence="4">Peptidase C1A papain C-terminal domain-containing protein</fullName>
    </recommendedName>
</protein>
<evidence type="ECO:0000313" key="5">
    <source>
        <dbReference type="EMBL" id="KHJ76964.1"/>
    </source>
</evidence>
<organism evidence="5 6">
    <name type="scientific">Oesophagostomum dentatum</name>
    <name type="common">Nodular worm</name>
    <dbReference type="NCBI Taxonomy" id="61180"/>
    <lineage>
        <taxon>Eukaryota</taxon>
        <taxon>Metazoa</taxon>
        <taxon>Ecdysozoa</taxon>
        <taxon>Nematoda</taxon>
        <taxon>Chromadorea</taxon>
        <taxon>Rhabditida</taxon>
        <taxon>Rhabditina</taxon>
        <taxon>Rhabditomorpha</taxon>
        <taxon>Strongyloidea</taxon>
        <taxon>Strongylidae</taxon>
        <taxon>Oesophagostomum</taxon>
    </lineage>
</organism>
<feature type="domain" description="Peptidase C1A papain C-terminal" evidence="4">
    <location>
        <begin position="84"/>
        <end position="131"/>
    </location>
</feature>
<dbReference type="OrthoDB" id="640249at2759"/>
<dbReference type="Pfam" id="PF00112">
    <property type="entry name" value="Peptidase_C1"/>
    <property type="match status" value="1"/>
</dbReference>
<dbReference type="InterPro" id="IPR000668">
    <property type="entry name" value="Peptidase_C1A_C"/>
</dbReference>
<gene>
    <name evidence="5" type="ORF">OESDEN_23416</name>
</gene>
<evidence type="ECO:0000313" key="6">
    <source>
        <dbReference type="Proteomes" id="UP000053660"/>
    </source>
</evidence>
<keyword evidence="3" id="KW-0788">Thiol protease</keyword>
<evidence type="ECO:0000256" key="1">
    <source>
        <dbReference type="ARBA" id="ARBA00022670"/>
    </source>
</evidence>
<feature type="non-terminal residue" evidence="5">
    <location>
        <position position="1"/>
    </location>
</feature>
<evidence type="ECO:0000256" key="3">
    <source>
        <dbReference type="ARBA" id="ARBA00022807"/>
    </source>
</evidence>
<sequence length="136" mass="15019">LVAVLCVYSSSALPVVGFKARSIPAFAKKLEGQDLVDYVNNVQSFFEANITTEPYGTFKSRLMDIKYLEVPRAYGGEINDEVTIPESFDAREQWPQCDSIKLIRDQANCGSCWAVASASAMSDRLCVQSKGKIKVI</sequence>
<reference evidence="5 6" key="1">
    <citation type="submission" date="2014-03" db="EMBL/GenBank/DDBJ databases">
        <title>Draft genome of the hookworm Oesophagostomum dentatum.</title>
        <authorList>
            <person name="Mitreva M."/>
        </authorList>
    </citation>
    <scope>NUCLEOTIDE SEQUENCE [LARGE SCALE GENOMIC DNA]</scope>
    <source>
        <strain evidence="5 6">OD-Hann</strain>
    </source>
</reference>
<dbReference type="Proteomes" id="UP000053660">
    <property type="component" value="Unassembled WGS sequence"/>
</dbReference>
<dbReference type="InterPro" id="IPR000169">
    <property type="entry name" value="Pept_cys_AS"/>
</dbReference>